<comment type="caution">
    <text evidence="1">The sequence shown here is derived from an EMBL/GenBank/DDBJ whole genome shotgun (WGS) entry which is preliminary data.</text>
</comment>
<dbReference type="InterPro" id="IPR029044">
    <property type="entry name" value="Nucleotide-diphossugar_trans"/>
</dbReference>
<dbReference type="AlphaFoldDB" id="A0A1G2E3W1"/>
<protein>
    <recommendedName>
        <fullName evidence="3">Glycosyltransferase 2-like domain-containing protein</fullName>
    </recommendedName>
</protein>
<dbReference type="Gene3D" id="3.90.550.10">
    <property type="entry name" value="Spore Coat Polysaccharide Biosynthesis Protein SpsA, Chain A"/>
    <property type="match status" value="1"/>
</dbReference>
<dbReference type="Proteomes" id="UP000177360">
    <property type="component" value="Unassembled WGS sequence"/>
</dbReference>
<sequence length="300" mass="34869">MINENPIISLFGPAVHPEFWMRFYNSLSSNEIPFEVIFVGNKPPSFQLPGNCHFIYTEVKPVQCVEIGARYAVGDLIMPFADDIVLSEHALDNLYREFKELNDDRIILSCRYVWEGKDMTGTGRYWSDNQNSPIMPVGGLMNRKLWQQLGGIDKHFVGLFWDLDIAMRVYEIGGRVVLSKNVYLEEFRTPNIFSKNPLIVKKFLRMFPGIRKKIIEWIVFPLEKKKTLFLEFGVFTDRPTLERFWVMKNEPPGGVSPNSIYCIDKREDRGILSKKRLALVEPFEDKHILTVSQGPKGRWK</sequence>
<dbReference type="EMBL" id="MHLZ01000016">
    <property type="protein sequence ID" value="OGZ19941.1"/>
    <property type="molecule type" value="Genomic_DNA"/>
</dbReference>
<evidence type="ECO:0008006" key="3">
    <source>
        <dbReference type="Google" id="ProtNLM"/>
    </source>
</evidence>
<gene>
    <name evidence="1" type="ORF">A2626_00700</name>
</gene>
<proteinExistence type="predicted"/>
<accession>A0A1G2E3W1</accession>
<organism evidence="1 2">
    <name type="scientific">Candidatus Nealsonbacteria bacterium RIFCSPHIGHO2_01_FULL_38_55</name>
    <dbReference type="NCBI Taxonomy" id="1801664"/>
    <lineage>
        <taxon>Bacteria</taxon>
        <taxon>Candidatus Nealsoniibacteriota</taxon>
    </lineage>
</organism>
<evidence type="ECO:0000313" key="2">
    <source>
        <dbReference type="Proteomes" id="UP000177360"/>
    </source>
</evidence>
<reference evidence="1 2" key="1">
    <citation type="journal article" date="2016" name="Nat. Commun.">
        <title>Thousands of microbial genomes shed light on interconnected biogeochemical processes in an aquifer system.</title>
        <authorList>
            <person name="Anantharaman K."/>
            <person name="Brown C.T."/>
            <person name="Hug L.A."/>
            <person name="Sharon I."/>
            <person name="Castelle C.J."/>
            <person name="Probst A.J."/>
            <person name="Thomas B.C."/>
            <person name="Singh A."/>
            <person name="Wilkins M.J."/>
            <person name="Karaoz U."/>
            <person name="Brodie E.L."/>
            <person name="Williams K.H."/>
            <person name="Hubbard S.S."/>
            <person name="Banfield J.F."/>
        </authorList>
    </citation>
    <scope>NUCLEOTIDE SEQUENCE [LARGE SCALE GENOMIC DNA]</scope>
</reference>
<evidence type="ECO:0000313" key="1">
    <source>
        <dbReference type="EMBL" id="OGZ19941.1"/>
    </source>
</evidence>
<name>A0A1G2E3W1_9BACT</name>
<dbReference type="SUPFAM" id="SSF53448">
    <property type="entry name" value="Nucleotide-diphospho-sugar transferases"/>
    <property type="match status" value="1"/>
</dbReference>